<keyword evidence="3" id="KW-1185">Reference proteome</keyword>
<dbReference type="InterPro" id="IPR036597">
    <property type="entry name" value="Fido-like_dom_sf"/>
</dbReference>
<protein>
    <recommendedName>
        <fullName evidence="1">Fido domain-containing protein</fullName>
    </recommendedName>
</protein>
<proteinExistence type="predicted"/>
<dbReference type="Proteomes" id="UP001615550">
    <property type="component" value="Unassembled WGS sequence"/>
</dbReference>
<evidence type="ECO:0000313" key="3">
    <source>
        <dbReference type="Proteomes" id="UP001615550"/>
    </source>
</evidence>
<evidence type="ECO:0000259" key="1">
    <source>
        <dbReference type="PROSITE" id="PS51459"/>
    </source>
</evidence>
<accession>A0ABW8DB49</accession>
<reference evidence="2 3" key="1">
    <citation type="submission" date="2024-08" db="EMBL/GenBank/DDBJ databases">
        <title>Draft Genome Sequence of Legionella lytica strain DSB2004, Isolated From a Fire Sprinkler System.</title>
        <authorList>
            <person name="Everhart A.D."/>
            <person name="Kidane D.T."/>
            <person name="Farone A.L."/>
            <person name="Farone M.B."/>
        </authorList>
    </citation>
    <scope>NUCLEOTIDE SEQUENCE [LARGE SCALE GENOMIC DNA]</scope>
    <source>
        <strain evidence="2 3">DSB2004</strain>
    </source>
</reference>
<dbReference type="EMBL" id="JBGORX010000004">
    <property type="protein sequence ID" value="MFJ1269206.1"/>
    <property type="molecule type" value="Genomic_DNA"/>
</dbReference>
<dbReference type="SUPFAM" id="SSF140931">
    <property type="entry name" value="Fic-like"/>
    <property type="match status" value="1"/>
</dbReference>
<dbReference type="RefSeq" id="WP_400188029.1">
    <property type="nucleotide sequence ID" value="NZ_JBGORX010000004.1"/>
</dbReference>
<name>A0ABW8DB49_9GAMM</name>
<comment type="caution">
    <text evidence="2">The sequence shown here is derived from an EMBL/GenBank/DDBJ whole genome shotgun (WGS) entry which is preliminary data.</text>
</comment>
<feature type="domain" description="Fido" evidence="1">
    <location>
        <begin position="1"/>
        <end position="147"/>
    </location>
</feature>
<dbReference type="InterPro" id="IPR003812">
    <property type="entry name" value="Fido"/>
</dbReference>
<dbReference type="PROSITE" id="PS51459">
    <property type="entry name" value="FIDO"/>
    <property type="match status" value="1"/>
</dbReference>
<dbReference type="Gene3D" id="1.10.3290.10">
    <property type="entry name" value="Fido-like domain"/>
    <property type="match status" value="1"/>
</dbReference>
<evidence type="ECO:0000313" key="2">
    <source>
        <dbReference type="EMBL" id="MFJ1269206.1"/>
    </source>
</evidence>
<organism evidence="2 3">
    <name type="scientific">Legionella lytica</name>
    <dbReference type="NCBI Taxonomy" id="96232"/>
    <lineage>
        <taxon>Bacteria</taxon>
        <taxon>Pseudomonadati</taxon>
        <taxon>Pseudomonadota</taxon>
        <taxon>Gammaproteobacteria</taxon>
        <taxon>Legionellales</taxon>
        <taxon>Legionellaceae</taxon>
        <taxon>Legionella</taxon>
    </lineage>
</organism>
<gene>
    <name evidence="2" type="ORF">ACD661_11620</name>
</gene>
<sequence length="285" mass="32972">MKKKRHHSYYKDFRLNCKDDFSSTPQQIFDSLSSSPSFFINAMSNKLITDAMNYYIGVYQKEIIQADSNEKKLSCIATLIHELELLHPFTDGNCRTFVFALLPKLLIEQGFTPVILENPNRFDLFSNQELVEEIKKGLVQFKNYKNQPNLSNLPNPFEPIFYINNTTALLFAHECVKQQGNWGKIGVADQSKAIEIIQHSLMNIQNKEISYHQMQRLNDTIHSILTKSIYKPHAQAGFFGKKSEYTIDFGNVFRNILGYHSEMSVNHITTELESTFSTQHQVYPQ</sequence>